<feature type="domain" description="HTH tetR-type" evidence="3">
    <location>
        <begin position="12"/>
        <end position="72"/>
    </location>
</feature>
<comment type="caution">
    <text evidence="4">The sequence shown here is derived from an EMBL/GenBank/DDBJ whole genome shotgun (WGS) entry which is preliminary data.</text>
</comment>
<dbReference type="InterPro" id="IPR050109">
    <property type="entry name" value="HTH-type_TetR-like_transc_reg"/>
</dbReference>
<dbReference type="OrthoDB" id="3196926at2"/>
<dbReference type="PANTHER" id="PTHR30055:SF200">
    <property type="entry name" value="HTH-TYPE TRANSCRIPTIONAL REPRESSOR BDCR"/>
    <property type="match status" value="1"/>
</dbReference>
<dbReference type="Gene3D" id="1.10.357.10">
    <property type="entry name" value="Tetracycline Repressor, domain 2"/>
    <property type="match status" value="1"/>
</dbReference>
<dbReference type="PRINTS" id="PR00455">
    <property type="entry name" value="HTHTETR"/>
</dbReference>
<dbReference type="GO" id="GO:0000976">
    <property type="term" value="F:transcription cis-regulatory region binding"/>
    <property type="evidence" value="ECO:0007669"/>
    <property type="project" value="TreeGrafter"/>
</dbReference>
<dbReference type="PATRIC" id="fig|1079994.3.peg.1229"/>
<evidence type="ECO:0000259" key="3">
    <source>
        <dbReference type="PROSITE" id="PS50977"/>
    </source>
</evidence>
<evidence type="ECO:0000256" key="1">
    <source>
        <dbReference type="ARBA" id="ARBA00023125"/>
    </source>
</evidence>
<evidence type="ECO:0000313" key="5">
    <source>
        <dbReference type="Proteomes" id="UP000070810"/>
    </source>
</evidence>
<dbReference type="AlphaFoldDB" id="A0A147ENT0"/>
<keyword evidence="5" id="KW-1185">Reference proteome</keyword>
<gene>
    <name evidence="4" type="ORF">NS354_05690</name>
</gene>
<name>A0A147ENT0_9MICO</name>
<accession>A0A147ENT0</accession>
<dbReference type="PROSITE" id="PS50977">
    <property type="entry name" value="HTH_TETR_2"/>
    <property type="match status" value="1"/>
</dbReference>
<dbReference type="InterPro" id="IPR036271">
    <property type="entry name" value="Tet_transcr_reg_TetR-rel_C_sf"/>
</dbReference>
<dbReference type="Pfam" id="PF00440">
    <property type="entry name" value="TetR_N"/>
    <property type="match status" value="1"/>
</dbReference>
<reference evidence="4 5" key="1">
    <citation type="journal article" date="2016" name="Front. Microbiol.">
        <title>Genomic Resource of Rice Seed Associated Bacteria.</title>
        <authorList>
            <person name="Midha S."/>
            <person name="Bansal K."/>
            <person name="Sharma S."/>
            <person name="Kumar N."/>
            <person name="Patil P.P."/>
            <person name="Chaudhry V."/>
            <person name="Patil P.B."/>
        </authorList>
    </citation>
    <scope>NUCLEOTIDE SEQUENCE [LARGE SCALE GENOMIC DNA]</scope>
    <source>
        <strain evidence="4 5">NS354</strain>
    </source>
</reference>
<dbReference type="PANTHER" id="PTHR30055">
    <property type="entry name" value="HTH-TYPE TRANSCRIPTIONAL REGULATOR RUTR"/>
    <property type="match status" value="1"/>
</dbReference>
<evidence type="ECO:0000256" key="2">
    <source>
        <dbReference type="PROSITE-ProRule" id="PRU00335"/>
    </source>
</evidence>
<dbReference type="GO" id="GO:0003700">
    <property type="term" value="F:DNA-binding transcription factor activity"/>
    <property type="evidence" value="ECO:0007669"/>
    <property type="project" value="TreeGrafter"/>
</dbReference>
<dbReference type="EMBL" id="LDRK01000026">
    <property type="protein sequence ID" value="KTR86188.1"/>
    <property type="molecule type" value="Genomic_DNA"/>
</dbReference>
<protein>
    <submittedName>
        <fullName evidence="4">TetR family transcriptional regulator</fullName>
    </submittedName>
</protein>
<feature type="DNA-binding region" description="H-T-H motif" evidence="2">
    <location>
        <begin position="35"/>
        <end position="54"/>
    </location>
</feature>
<dbReference type="InterPro" id="IPR001647">
    <property type="entry name" value="HTH_TetR"/>
</dbReference>
<sequence length="207" mass="22705">MTGAHDSVGALTPASERILDTASRLFYAHGIHAVGVDRIAEESGVTKKTLYDRFGSKEKLALTYLRRREDQWRNALDRLLSLRPEHSIERVLAVFDAADLWYTGRSTKGCSAVNARAEAGPDATAQPIPIEVTAQKTWMLERFQELCAEAGFDQPDVLARHLLLILEGALVTLGTQSFDEPMRVARAAAATILDAALPHLQTPKGEV</sequence>
<dbReference type="RefSeq" id="WP_058593617.1">
    <property type="nucleotide sequence ID" value="NZ_LDRK01000026.1"/>
</dbReference>
<dbReference type="SUPFAM" id="SSF46689">
    <property type="entry name" value="Homeodomain-like"/>
    <property type="match status" value="1"/>
</dbReference>
<organism evidence="4 5">
    <name type="scientific">Leucobacter chromiiresistens</name>
    <dbReference type="NCBI Taxonomy" id="1079994"/>
    <lineage>
        <taxon>Bacteria</taxon>
        <taxon>Bacillati</taxon>
        <taxon>Actinomycetota</taxon>
        <taxon>Actinomycetes</taxon>
        <taxon>Micrococcales</taxon>
        <taxon>Microbacteriaceae</taxon>
        <taxon>Leucobacter</taxon>
    </lineage>
</organism>
<keyword evidence="1 2" id="KW-0238">DNA-binding</keyword>
<dbReference type="SUPFAM" id="SSF48498">
    <property type="entry name" value="Tetracyclin repressor-like, C-terminal domain"/>
    <property type="match status" value="1"/>
</dbReference>
<dbReference type="Proteomes" id="UP000070810">
    <property type="component" value="Unassembled WGS sequence"/>
</dbReference>
<evidence type="ECO:0000313" key="4">
    <source>
        <dbReference type="EMBL" id="KTR86188.1"/>
    </source>
</evidence>
<proteinExistence type="predicted"/>
<dbReference type="InterPro" id="IPR009057">
    <property type="entry name" value="Homeodomain-like_sf"/>
</dbReference>